<protein>
    <submittedName>
        <fullName evidence="3">Slp family lipoprotein</fullName>
    </submittedName>
</protein>
<feature type="chain" id="PRO_5045103324" evidence="2">
    <location>
        <begin position="19"/>
        <end position="237"/>
    </location>
</feature>
<dbReference type="Proteomes" id="UP001596364">
    <property type="component" value="Unassembled WGS sequence"/>
</dbReference>
<gene>
    <name evidence="3" type="ORF">ACFP85_05030</name>
</gene>
<dbReference type="EMBL" id="JBHSUS010000001">
    <property type="protein sequence ID" value="MFC6439512.1"/>
    <property type="molecule type" value="Genomic_DNA"/>
</dbReference>
<reference evidence="4" key="1">
    <citation type="journal article" date="2019" name="Int. J. Syst. Evol. Microbiol.">
        <title>The Global Catalogue of Microorganisms (GCM) 10K type strain sequencing project: providing services to taxonomists for standard genome sequencing and annotation.</title>
        <authorList>
            <consortium name="The Broad Institute Genomics Platform"/>
            <consortium name="The Broad Institute Genome Sequencing Center for Infectious Disease"/>
            <person name="Wu L."/>
            <person name="Ma J."/>
        </authorList>
    </citation>
    <scope>NUCLEOTIDE SEQUENCE [LARGE SCALE GENOMIC DNA]</scope>
    <source>
        <strain evidence="4">CGMCC 1.16031</strain>
    </source>
</reference>
<comment type="caution">
    <text evidence="3">The sequence shown here is derived from an EMBL/GenBank/DDBJ whole genome shotgun (WGS) entry which is preliminary data.</text>
</comment>
<feature type="signal peptide" evidence="2">
    <location>
        <begin position="1"/>
        <end position="18"/>
    </location>
</feature>
<dbReference type="RefSeq" id="WP_131257204.1">
    <property type="nucleotide sequence ID" value="NZ_JBHSUS010000001.1"/>
</dbReference>
<dbReference type="Pfam" id="PF03843">
    <property type="entry name" value="Slp"/>
    <property type="match status" value="1"/>
</dbReference>
<evidence type="ECO:0000313" key="4">
    <source>
        <dbReference type="Proteomes" id="UP001596364"/>
    </source>
</evidence>
<name>A0ABW1XJG7_9ALTE</name>
<keyword evidence="4" id="KW-1185">Reference proteome</keyword>
<feature type="compositionally biased region" description="Basic and acidic residues" evidence="1">
    <location>
        <begin position="224"/>
        <end position="237"/>
    </location>
</feature>
<proteinExistence type="predicted"/>
<feature type="region of interest" description="Disordered" evidence="1">
    <location>
        <begin position="193"/>
        <end position="237"/>
    </location>
</feature>
<dbReference type="PROSITE" id="PS51257">
    <property type="entry name" value="PROKAR_LIPOPROTEIN"/>
    <property type="match status" value="1"/>
</dbReference>
<organism evidence="3 4">
    <name type="scientific">Pseudobowmanella zhangzhouensis</name>
    <dbReference type="NCBI Taxonomy" id="1537679"/>
    <lineage>
        <taxon>Bacteria</taxon>
        <taxon>Pseudomonadati</taxon>
        <taxon>Pseudomonadota</taxon>
        <taxon>Gammaproteobacteria</taxon>
        <taxon>Alteromonadales</taxon>
        <taxon>Alteromonadaceae</taxon>
    </lineage>
</organism>
<evidence type="ECO:0000256" key="1">
    <source>
        <dbReference type="SAM" id="MobiDB-lite"/>
    </source>
</evidence>
<dbReference type="InterPro" id="IPR004658">
    <property type="entry name" value="OMP_Slp"/>
</dbReference>
<feature type="compositionally biased region" description="Low complexity" evidence="1">
    <location>
        <begin position="198"/>
        <end position="207"/>
    </location>
</feature>
<keyword evidence="2" id="KW-0732">Signal</keyword>
<dbReference type="PANTHER" id="PTHR37530">
    <property type="entry name" value="OUTER MEMBRANE PROTEIN SLP"/>
    <property type="match status" value="1"/>
</dbReference>
<dbReference type="NCBIfam" id="TIGR00752">
    <property type="entry name" value="slp"/>
    <property type="match status" value="1"/>
</dbReference>
<dbReference type="PANTHER" id="PTHR37530:SF1">
    <property type="entry name" value="OUTER MEMBRANE PROTEIN SLP"/>
    <property type="match status" value="1"/>
</dbReference>
<evidence type="ECO:0000256" key="2">
    <source>
        <dbReference type="SAM" id="SignalP"/>
    </source>
</evidence>
<accession>A0ABW1XJG7</accession>
<evidence type="ECO:0000313" key="3">
    <source>
        <dbReference type="EMBL" id="MFC6439512.1"/>
    </source>
</evidence>
<keyword evidence="3" id="KW-0449">Lipoprotein</keyword>
<sequence>MLRHIVVSAVLLLLGACASVPDNLKVADDGQLIPYQVVVLNPADHVGKPARWGGVIAEIRNLKSATMIEIAHRELNSSGRPVGADFSAGRFRVYVSGFLDPVVFQTGRTITFVGQVGKVEEGQVGEQAYQFPTLMGQSYQLWSEQQQVDVSSIEFGFGIWPSAYHRYWSGWGHSHFGIYPSFRRVIVRDNNHRGTGGITTPATTAAPESPQVHPQQKPALRQEPVPESKKRRSAERM</sequence>